<dbReference type="InterPro" id="IPR002347">
    <property type="entry name" value="SDR_fam"/>
</dbReference>
<evidence type="ECO:0000256" key="1">
    <source>
        <dbReference type="ARBA" id="ARBA00006484"/>
    </source>
</evidence>
<reference evidence="4 5" key="1">
    <citation type="submission" date="2015-12" db="EMBL/GenBank/DDBJ databases">
        <title>Diversity of Burkholderia near neighbor genomes.</title>
        <authorList>
            <person name="Sahl J."/>
            <person name="Wagner D."/>
            <person name="Keim P."/>
        </authorList>
    </citation>
    <scope>NUCLEOTIDE SEQUENCE [LARGE SCALE GENOMIC DNA]</scope>
    <source>
        <strain evidence="4 5">BDU8</strain>
    </source>
</reference>
<feature type="domain" description="Ketoreductase" evidence="3">
    <location>
        <begin position="33"/>
        <end position="216"/>
    </location>
</feature>
<dbReference type="PRINTS" id="PR00080">
    <property type="entry name" value="SDRFAMILY"/>
</dbReference>
<organism evidence="4 5">
    <name type="scientific">Burkholderia mayonis</name>
    <dbReference type="NCBI Taxonomy" id="1385591"/>
    <lineage>
        <taxon>Bacteria</taxon>
        <taxon>Pseudomonadati</taxon>
        <taxon>Pseudomonadota</taxon>
        <taxon>Betaproteobacteria</taxon>
        <taxon>Burkholderiales</taxon>
        <taxon>Burkholderiaceae</taxon>
        <taxon>Burkholderia</taxon>
        <taxon>pseudomallei group</taxon>
    </lineage>
</organism>
<dbReference type="FunFam" id="3.40.50.720:FF:000084">
    <property type="entry name" value="Short-chain dehydrogenase reductase"/>
    <property type="match status" value="1"/>
</dbReference>
<dbReference type="SMART" id="SM00822">
    <property type="entry name" value="PKS_KR"/>
    <property type="match status" value="1"/>
</dbReference>
<evidence type="ECO:0000313" key="4">
    <source>
        <dbReference type="EMBL" id="AOJ08836.1"/>
    </source>
</evidence>
<dbReference type="InterPro" id="IPR057326">
    <property type="entry name" value="KR_dom"/>
</dbReference>
<dbReference type="CDD" id="cd05233">
    <property type="entry name" value="SDR_c"/>
    <property type="match status" value="1"/>
</dbReference>
<dbReference type="PROSITE" id="PS00061">
    <property type="entry name" value="ADH_SHORT"/>
    <property type="match status" value="1"/>
</dbReference>
<proteinExistence type="inferred from homology"/>
<accession>A0A1B4FYT9</accession>
<dbReference type="AlphaFoldDB" id="A0A1B4FYT9"/>
<name>A0A1B4FYT9_9BURK</name>
<dbReference type="Gene3D" id="3.40.50.720">
    <property type="entry name" value="NAD(P)-binding Rossmann-like Domain"/>
    <property type="match status" value="1"/>
</dbReference>
<dbReference type="InterPro" id="IPR036291">
    <property type="entry name" value="NAD(P)-bd_dom_sf"/>
</dbReference>
<dbReference type="Proteomes" id="UP000067711">
    <property type="component" value="Chromosome 1"/>
</dbReference>
<evidence type="ECO:0000256" key="2">
    <source>
        <dbReference type="ARBA" id="ARBA00023002"/>
    </source>
</evidence>
<dbReference type="PANTHER" id="PTHR43639:SF1">
    <property type="entry name" value="SHORT-CHAIN DEHYDROGENASE_REDUCTASE FAMILY PROTEIN"/>
    <property type="match status" value="1"/>
</dbReference>
<dbReference type="SUPFAM" id="SSF51735">
    <property type="entry name" value="NAD(P)-binding Rossmann-fold domains"/>
    <property type="match status" value="1"/>
</dbReference>
<dbReference type="PRINTS" id="PR00081">
    <property type="entry name" value="GDHRDH"/>
</dbReference>
<dbReference type="EMBL" id="CP013389">
    <property type="protein sequence ID" value="AOJ08836.1"/>
    <property type="molecule type" value="Genomic_DNA"/>
</dbReference>
<dbReference type="PANTHER" id="PTHR43639">
    <property type="entry name" value="OXIDOREDUCTASE, SHORT-CHAIN DEHYDROGENASE/REDUCTASE FAMILY (AFU_ORTHOLOGUE AFUA_5G02870)"/>
    <property type="match status" value="1"/>
</dbReference>
<comment type="similarity">
    <text evidence="1">Belongs to the short-chain dehydrogenases/reductases (SDR) family.</text>
</comment>
<protein>
    <submittedName>
        <fullName evidence="4">3-oxoacyl-ACP reductase</fullName>
    </submittedName>
</protein>
<evidence type="ECO:0000259" key="3">
    <source>
        <dbReference type="SMART" id="SM00822"/>
    </source>
</evidence>
<evidence type="ECO:0000313" key="5">
    <source>
        <dbReference type="Proteomes" id="UP000067711"/>
    </source>
</evidence>
<keyword evidence="2" id="KW-0560">Oxidoreductase</keyword>
<gene>
    <name evidence="4" type="ORF">WS71_15610</name>
</gene>
<dbReference type="Pfam" id="PF13561">
    <property type="entry name" value="adh_short_C2"/>
    <property type="match status" value="1"/>
</dbReference>
<dbReference type="GO" id="GO:0016491">
    <property type="term" value="F:oxidoreductase activity"/>
    <property type="evidence" value="ECO:0007669"/>
    <property type="project" value="UniProtKB-KW"/>
</dbReference>
<sequence length="274" mass="29062">MSEIYSHHESSGTHDAQDVQDMRYACYPSLAGRTVLITGGATGIGASFVEHFARQDARVAFVDLDARAGEALAARLADATHAPVFVACDLTDVAALRGAIDTIRAHIGPIAVLVNNAANDVRHAIGDVTPESFDAGIAVNLRHQFFAAQAVIDDMKQLGGGSIVNLGSIGWMLKNAGYPVYATAKAAVQGLTRALARELGPFRIRVNSLVPGWVMTDKQRRLWLDDAGRAAIKAGQCIDAELLPGDLARMALFLAADDSRMITAQDVVVDGGWA</sequence>
<dbReference type="InterPro" id="IPR020904">
    <property type="entry name" value="Sc_DH/Rdtase_CS"/>
</dbReference>